<organism evidence="6 7">
    <name type="scientific">Exilibacterium tricleocarpae</name>
    <dbReference type="NCBI Taxonomy" id="2591008"/>
    <lineage>
        <taxon>Bacteria</taxon>
        <taxon>Pseudomonadati</taxon>
        <taxon>Pseudomonadota</taxon>
        <taxon>Gammaproteobacteria</taxon>
        <taxon>Cellvibrionales</taxon>
        <taxon>Cellvibrionaceae</taxon>
        <taxon>Exilibacterium</taxon>
    </lineage>
</organism>
<dbReference type="InterPro" id="IPR003594">
    <property type="entry name" value="HATPase_dom"/>
</dbReference>
<evidence type="ECO:0000256" key="2">
    <source>
        <dbReference type="ARBA" id="ARBA00012438"/>
    </source>
</evidence>
<dbReference type="InterPro" id="IPR005467">
    <property type="entry name" value="His_kinase_dom"/>
</dbReference>
<evidence type="ECO:0000313" key="6">
    <source>
        <dbReference type="EMBL" id="TQV76009.1"/>
    </source>
</evidence>
<dbReference type="SMART" id="SM00387">
    <property type="entry name" value="HATPase_c"/>
    <property type="match status" value="1"/>
</dbReference>
<gene>
    <name evidence="6" type="ORF">FKG94_15475</name>
</gene>
<dbReference type="InterPro" id="IPR004358">
    <property type="entry name" value="Sig_transdc_His_kin-like_C"/>
</dbReference>
<keyword evidence="6" id="KW-0808">Transferase</keyword>
<dbReference type="Pfam" id="PF02518">
    <property type="entry name" value="HATPase_c"/>
    <property type="match status" value="1"/>
</dbReference>
<dbReference type="CDD" id="cd00082">
    <property type="entry name" value="HisKA"/>
    <property type="match status" value="1"/>
</dbReference>
<feature type="coiled-coil region" evidence="4">
    <location>
        <begin position="7"/>
        <end position="56"/>
    </location>
</feature>
<keyword evidence="4" id="KW-0175">Coiled coil</keyword>
<dbReference type="EC" id="2.7.13.3" evidence="2"/>
<keyword evidence="3" id="KW-0597">Phosphoprotein</keyword>
<dbReference type="PANTHER" id="PTHR43065:SF50">
    <property type="entry name" value="HISTIDINE KINASE"/>
    <property type="match status" value="1"/>
</dbReference>
<dbReference type="SUPFAM" id="SSF55874">
    <property type="entry name" value="ATPase domain of HSP90 chaperone/DNA topoisomerase II/histidine kinase"/>
    <property type="match status" value="1"/>
</dbReference>
<evidence type="ECO:0000256" key="1">
    <source>
        <dbReference type="ARBA" id="ARBA00000085"/>
    </source>
</evidence>
<evidence type="ECO:0000313" key="7">
    <source>
        <dbReference type="Proteomes" id="UP000319732"/>
    </source>
</evidence>
<dbReference type="RefSeq" id="WP_142905218.1">
    <property type="nucleotide sequence ID" value="NZ_ML660095.1"/>
</dbReference>
<comment type="catalytic activity">
    <reaction evidence="1">
        <text>ATP + protein L-histidine = ADP + protein N-phospho-L-histidine.</text>
        <dbReference type="EC" id="2.7.13.3"/>
    </reaction>
</comment>
<protein>
    <recommendedName>
        <fullName evidence="2">histidine kinase</fullName>
        <ecNumber evidence="2">2.7.13.3</ecNumber>
    </recommendedName>
</protein>
<keyword evidence="6" id="KW-0418">Kinase</keyword>
<reference evidence="6 7" key="1">
    <citation type="submission" date="2019-06" db="EMBL/GenBank/DDBJ databases">
        <title>Whole genome sequence for Cellvibrionaceae sp. R142.</title>
        <authorList>
            <person name="Wang G."/>
        </authorList>
    </citation>
    <scope>NUCLEOTIDE SEQUENCE [LARGE SCALE GENOMIC DNA]</scope>
    <source>
        <strain evidence="6 7">R142</strain>
    </source>
</reference>
<keyword evidence="7" id="KW-1185">Reference proteome</keyword>
<dbReference type="OrthoDB" id="9772100at2"/>
<dbReference type="GO" id="GO:0000155">
    <property type="term" value="F:phosphorelay sensor kinase activity"/>
    <property type="evidence" value="ECO:0007669"/>
    <property type="project" value="InterPro"/>
</dbReference>
<dbReference type="PROSITE" id="PS50109">
    <property type="entry name" value="HIS_KIN"/>
    <property type="match status" value="1"/>
</dbReference>
<dbReference type="Proteomes" id="UP000319732">
    <property type="component" value="Unassembled WGS sequence"/>
</dbReference>
<feature type="domain" description="Histidine kinase" evidence="5">
    <location>
        <begin position="68"/>
        <end position="318"/>
    </location>
</feature>
<evidence type="ECO:0000256" key="4">
    <source>
        <dbReference type="SAM" id="Coils"/>
    </source>
</evidence>
<sequence length="324" mass="36042">MDDIIDYKAAYSRQKKAREKAEDLLENRSRELYDTNRSLRQAYDKLRDQKAQLLHQEKLASIGQLSAGVAHEINNPTSFVKSNLTTLKRYGASIKAVLRTYDDLLLQLEKESLTPEVSACLNATRTAAEEYDVAYIVEDIDSLIDDGIDGTERIHDIVQNLKNFARIDDKEEEQVDINACIENTLKLVSSELKYKCEVAIEFGELPPTYGFPGHLQQVFLNLFVNASQAIDDFGRIDVATCYEEEQILVMVSDTGRGMEEEIIKDIFNPFFTTKEVGVGTGLGLSISHGIIKKHGGAIEVTSTPGRGTTFVISLPVKPQASTGS</sequence>
<dbReference type="InterPro" id="IPR036890">
    <property type="entry name" value="HATPase_C_sf"/>
</dbReference>
<accession>A0A545TFK2</accession>
<proteinExistence type="predicted"/>
<dbReference type="PANTHER" id="PTHR43065">
    <property type="entry name" value="SENSOR HISTIDINE KINASE"/>
    <property type="match status" value="1"/>
</dbReference>
<dbReference type="InterPro" id="IPR003661">
    <property type="entry name" value="HisK_dim/P_dom"/>
</dbReference>
<dbReference type="Gene3D" id="3.30.565.10">
    <property type="entry name" value="Histidine kinase-like ATPase, C-terminal domain"/>
    <property type="match status" value="1"/>
</dbReference>
<dbReference type="Gene3D" id="1.10.287.130">
    <property type="match status" value="1"/>
</dbReference>
<dbReference type="AlphaFoldDB" id="A0A545TFK2"/>
<dbReference type="EMBL" id="VHSG01000015">
    <property type="protein sequence ID" value="TQV76009.1"/>
    <property type="molecule type" value="Genomic_DNA"/>
</dbReference>
<comment type="caution">
    <text evidence="6">The sequence shown here is derived from an EMBL/GenBank/DDBJ whole genome shotgun (WGS) entry which is preliminary data.</text>
</comment>
<evidence type="ECO:0000259" key="5">
    <source>
        <dbReference type="PROSITE" id="PS50109"/>
    </source>
</evidence>
<name>A0A545TFK2_9GAMM</name>
<evidence type="ECO:0000256" key="3">
    <source>
        <dbReference type="ARBA" id="ARBA00022553"/>
    </source>
</evidence>
<dbReference type="PRINTS" id="PR00344">
    <property type="entry name" value="BCTRLSENSOR"/>
</dbReference>